<keyword evidence="2" id="KW-1185">Reference proteome</keyword>
<reference evidence="1 2" key="1">
    <citation type="submission" date="2021-01" db="EMBL/GenBank/DDBJ databases">
        <title>Tumebacillus sp. strain ITR2 16S ribosomal RNA gene Genome sequencing and assembly.</title>
        <authorList>
            <person name="Kang M."/>
        </authorList>
    </citation>
    <scope>NUCLEOTIDE SEQUENCE [LARGE SCALE GENOMIC DNA]</scope>
    <source>
        <strain evidence="1 2">ITR2</strain>
    </source>
</reference>
<dbReference type="Gene3D" id="3.15.30.10">
    <property type="entry name" value="putative capsid protein of prophage domain like"/>
    <property type="match status" value="1"/>
</dbReference>
<dbReference type="Proteomes" id="UP000602284">
    <property type="component" value="Unassembled WGS sequence"/>
</dbReference>
<proteinExistence type="predicted"/>
<dbReference type="Pfam" id="PF03864">
    <property type="entry name" value="Phage_cap_E"/>
    <property type="match status" value="1"/>
</dbReference>
<evidence type="ECO:0000313" key="1">
    <source>
        <dbReference type="EMBL" id="MBL0387918.1"/>
    </source>
</evidence>
<dbReference type="Gene3D" id="3.30.1930.10">
    <property type="entry name" value="capsid protein of prophage domain"/>
    <property type="match status" value="1"/>
</dbReference>
<gene>
    <name evidence="1" type="ORF">JJB07_14855</name>
</gene>
<dbReference type="EMBL" id="JAEQNB010000004">
    <property type="protein sequence ID" value="MBL0387918.1"/>
    <property type="molecule type" value="Genomic_DNA"/>
</dbReference>
<organism evidence="1 2">
    <name type="scientific">Tumebacillus amylolyticus</name>
    <dbReference type="NCBI Taxonomy" id="2801339"/>
    <lineage>
        <taxon>Bacteria</taxon>
        <taxon>Bacillati</taxon>
        <taxon>Bacillota</taxon>
        <taxon>Bacilli</taxon>
        <taxon>Bacillales</taxon>
        <taxon>Alicyclobacillaceae</taxon>
        <taxon>Tumebacillus</taxon>
    </lineage>
</organism>
<comment type="caution">
    <text evidence="1">The sequence shown here is derived from an EMBL/GenBank/DDBJ whole genome shotgun (WGS) entry which is preliminary data.</text>
</comment>
<sequence>MSMSAAVTLSFPTTADVTHVVRNTATNPSKYRGMEILPDQGEFVNEIQVDVINAVQGIAGPRRLGGQFNQAKLTSNTVRKYATAYWGDTYTIDEDELLNARMEGTFNQRAGYNRVIRRANELNIRLNSLKEALRWDSLVKGVIKAENKNVKFEVVYDIPEKNYLDIDFTDPKLDIIDVIDTIQGIFDGSGAEGKKFWMNRGVASDLAKNTVLRDLLKRSNDAASLTAANIPTILNKMFPQLDFEVYTQGYENEAGIFVPFIPHDSFIVLAEGDEKFGDFCSTLAVQNGGLESPQPGKFSLIEDKTAEKVPYIDVTVGENGLPRFHHPRWLVRGKAKTTASLIQNSNNPSADAT</sequence>
<evidence type="ECO:0000313" key="2">
    <source>
        <dbReference type="Proteomes" id="UP000602284"/>
    </source>
</evidence>
<name>A0ABS1JCD0_9BACL</name>
<protein>
    <submittedName>
        <fullName evidence="1">Major capsid protein</fullName>
    </submittedName>
</protein>
<dbReference type="InterPro" id="IPR005564">
    <property type="entry name" value="Major_capsid_GpE"/>
</dbReference>
<accession>A0ABS1JCD0</accession>
<dbReference type="RefSeq" id="WP_201636375.1">
    <property type="nucleotide sequence ID" value="NZ_JAEQNB010000004.1"/>
</dbReference>